<dbReference type="CDD" id="cd00093">
    <property type="entry name" value="HTH_XRE"/>
    <property type="match status" value="1"/>
</dbReference>
<dbReference type="EMBL" id="CP017248">
    <property type="protein sequence ID" value="AOR30878.1"/>
    <property type="molecule type" value="Genomic_DNA"/>
</dbReference>
<dbReference type="GO" id="GO:0003700">
    <property type="term" value="F:DNA-binding transcription factor activity"/>
    <property type="evidence" value="ECO:0007669"/>
    <property type="project" value="TreeGrafter"/>
</dbReference>
<protein>
    <submittedName>
        <fullName evidence="3">Transcriptional regulator</fullName>
    </submittedName>
</protein>
<evidence type="ECO:0000313" key="3">
    <source>
        <dbReference type="EMBL" id="AOR30878.1"/>
    </source>
</evidence>
<dbReference type="InterPro" id="IPR001387">
    <property type="entry name" value="Cro/C1-type_HTH"/>
</dbReference>
<accession>A0A1D7Y5J3</accession>
<dbReference type="InterPro" id="IPR010982">
    <property type="entry name" value="Lambda_DNA-bd_dom_sf"/>
</dbReference>
<gene>
    <name evidence="3" type="ORF">BFF78_07270</name>
</gene>
<feature type="domain" description="HTH cro/C1-type" evidence="2">
    <location>
        <begin position="11"/>
        <end position="65"/>
    </location>
</feature>
<reference evidence="4" key="1">
    <citation type="submission" date="2016-09" db="EMBL/GenBank/DDBJ databases">
        <title>Streptomyces puniciscabiei strain:TW1S1 Genome sequencing and assembly.</title>
        <authorList>
            <person name="Kim M.-K."/>
            <person name="Kim S.B."/>
        </authorList>
    </citation>
    <scope>NUCLEOTIDE SEQUENCE [LARGE SCALE GENOMIC DNA]</scope>
    <source>
        <strain evidence="4">TW1S1</strain>
    </source>
</reference>
<sequence>MPERTFDGRELRNRRVLLRKSQSELGAVLGVGTNAVSRWETGQATPPPERLPGIAAALDADLDDLFPRLEPPNLADLRCDAGMTQADTVAVTKTRSPMSVRAAERGKRPLPEAFHQALAHAYGVTVPELLAAQKRSFGHLVPVPAPVGASATAVAHKLAHLRDEVFQGALPSDAEIADEGNRKAGKPVLTAALVEALRLGTYARLSDEILDALALALDVPSVFFHSPDPQIERLVVSTRAVRNSFTVEAARGGEHEMPAAARAELLDFISSTMAEILGPDSDLPG</sequence>
<name>A0A1D7Y5J3_9ACTN</name>
<feature type="domain" description="HTH cro/C1-type" evidence="2">
    <location>
        <begin position="74"/>
        <end position="129"/>
    </location>
</feature>
<evidence type="ECO:0000313" key="4">
    <source>
        <dbReference type="Proteomes" id="UP000094960"/>
    </source>
</evidence>
<evidence type="ECO:0000256" key="1">
    <source>
        <dbReference type="ARBA" id="ARBA00023125"/>
    </source>
</evidence>
<dbReference type="RefSeq" id="WP_069777530.1">
    <property type="nucleotide sequence ID" value="NZ_CP017248.1"/>
</dbReference>
<keyword evidence="4" id="KW-1185">Reference proteome</keyword>
<evidence type="ECO:0000259" key="2">
    <source>
        <dbReference type="PROSITE" id="PS50943"/>
    </source>
</evidence>
<dbReference type="Pfam" id="PF01381">
    <property type="entry name" value="HTH_3"/>
    <property type="match status" value="1"/>
</dbReference>
<dbReference type="GO" id="GO:0003677">
    <property type="term" value="F:DNA binding"/>
    <property type="evidence" value="ECO:0007669"/>
    <property type="project" value="UniProtKB-KW"/>
</dbReference>
<dbReference type="GO" id="GO:0005829">
    <property type="term" value="C:cytosol"/>
    <property type="evidence" value="ECO:0007669"/>
    <property type="project" value="TreeGrafter"/>
</dbReference>
<dbReference type="SUPFAM" id="SSF47413">
    <property type="entry name" value="lambda repressor-like DNA-binding domains"/>
    <property type="match status" value="1"/>
</dbReference>
<dbReference type="InterPro" id="IPR050807">
    <property type="entry name" value="TransReg_Diox_bact_type"/>
</dbReference>
<proteinExistence type="predicted"/>
<keyword evidence="1" id="KW-0238">DNA-binding</keyword>
<organism evidence="3 4">
    <name type="scientific">Streptomyces fodineus</name>
    <dbReference type="NCBI Taxonomy" id="1904616"/>
    <lineage>
        <taxon>Bacteria</taxon>
        <taxon>Bacillati</taxon>
        <taxon>Actinomycetota</taxon>
        <taxon>Actinomycetes</taxon>
        <taxon>Kitasatosporales</taxon>
        <taxon>Streptomycetaceae</taxon>
        <taxon>Streptomyces</taxon>
    </lineage>
</organism>
<dbReference type="KEGG" id="spun:BFF78_07270"/>
<dbReference type="PROSITE" id="PS50943">
    <property type="entry name" value="HTH_CROC1"/>
    <property type="match status" value="2"/>
</dbReference>
<dbReference type="PANTHER" id="PTHR46797">
    <property type="entry name" value="HTH-TYPE TRANSCRIPTIONAL REGULATOR"/>
    <property type="match status" value="1"/>
</dbReference>
<dbReference type="PANTHER" id="PTHR46797:SF1">
    <property type="entry name" value="METHYLPHOSPHONATE SYNTHASE"/>
    <property type="match status" value="1"/>
</dbReference>
<dbReference type="SMART" id="SM00530">
    <property type="entry name" value="HTH_XRE"/>
    <property type="match status" value="2"/>
</dbReference>
<dbReference type="Proteomes" id="UP000094960">
    <property type="component" value="Chromosome"/>
</dbReference>
<dbReference type="AlphaFoldDB" id="A0A1D7Y5J3"/>
<dbReference type="Gene3D" id="1.10.260.40">
    <property type="entry name" value="lambda repressor-like DNA-binding domains"/>
    <property type="match status" value="3"/>
</dbReference>